<accession>A0A183D2G8</accession>
<protein>
    <submittedName>
        <fullName evidence="4">Transmembrane protein 188</fullName>
    </submittedName>
</protein>
<keyword evidence="1" id="KW-1133">Transmembrane helix</keyword>
<sequence length="107" mass="12868">MAIPIKSASDWHEFSEEINDVMLNFRMWRYSVLCFHALLLAVLITLCVAKRDPQLPASFWAQFTQPRIARRYINDDNMYRNVMNYQQRMDELDGTLGLQRYYQNYVH</sequence>
<organism evidence="4">
    <name type="scientific">Gongylonema pulchrum</name>
    <dbReference type="NCBI Taxonomy" id="637853"/>
    <lineage>
        <taxon>Eukaryota</taxon>
        <taxon>Metazoa</taxon>
        <taxon>Ecdysozoa</taxon>
        <taxon>Nematoda</taxon>
        <taxon>Chromadorea</taxon>
        <taxon>Rhabditida</taxon>
        <taxon>Spirurina</taxon>
        <taxon>Spiruromorpha</taxon>
        <taxon>Spiruroidea</taxon>
        <taxon>Gongylonematidae</taxon>
        <taxon>Gongylonema</taxon>
    </lineage>
</organism>
<proteinExistence type="predicted"/>
<keyword evidence="3" id="KW-1185">Reference proteome</keyword>
<dbReference type="Proteomes" id="UP000271098">
    <property type="component" value="Unassembled WGS sequence"/>
</dbReference>
<dbReference type="WBParaSite" id="GPUH_0000291401-mRNA-1">
    <property type="protein sequence ID" value="GPUH_0000291401-mRNA-1"/>
    <property type="gene ID" value="GPUH_0000291401"/>
</dbReference>
<keyword evidence="1" id="KW-0812">Transmembrane</keyword>
<dbReference type="AlphaFoldDB" id="A0A183D2G8"/>
<dbReference type="OrthoDB" id="10545625at2759"/>
<evidence type="ECO:0000313" key="2">
    <source>
        <dbReference type="EMBL" id="VDK36941.1"/>
    </source>
</evidence>
<gene>
    <name evidence="2" type="ORF">GPUH_LOCUS2910</name>
</gene>
<name>A0A183D2G8_9BILA</name>
<evidence type="ECO:0000313" key="3">
    <source>
        <dbReference type="Proteomes" id="UP000271098"/>
    </source>
</evidence>
<evidence type="ECO:0000313" key="4">
    <source>
        <dbReference type="WBParaSite" id="GPUH_0000291401-mRNA-1"/>
    </source>
</evidence>
<reference evidence="2 3" key="2">
    <citation type="submission" date="2018-11" db="EMBL/GenBank/DDBJ databases">
        <authorList>
            <consortium name="Pathogen Informatics"/>
        </authorList>
    </citation>
    <scope>NUCLEOTIDE SEQUENCE [LARGE SCALE GENOMIC DNA]</scope>
</reference>
<keyword evidence="1" id="KW-0472">Membrane</keyword>
<dbReference type="EMBL" id="UYRT01004647">
    <property type="protein sequence ID" value="VDK36941.1"/>
    <property type="molecule type" value="Genomic_DNA"/>
</dbReference>
<reference evidence="4" key="1">
    <citation type="submission" date="2016-06" db="UniProtKB">
        <authorList>
            <consortium name="WormBaseParasite"/>
        </authorList>
    </citation>
    <scope>IDENTIFICATION</scope>
</reference>
<evidence type="ECO:0000256" key="1">
    <source>
        <dbReference type="SAM" id="Phobius"/>
    </source>
</evidence>
<feature type="transmembrane region" description="Helical" evidence="1">
    <location>
        <begin position="27"/>
        <end position="49"/>
    </location>
</feature>